<dbReference type="EMBL" id="JAULSO010000002">
    <property type="protein sequence ID" value="KAK3689271.1"/>
    <property type="molecule type" value="Genomic_DNA"/>
</dbReference>
<feature type="domain" description="FAD-binding" evidence="6">
    <location>
        <begin position="6"/>
        <end position="343"/>
    </location>
</feature>
<dbReference type="PRINTS" id="PR00420">
    <property type="entry name" value="RNGMNOXGNASE"/>
</dbReference>
<keyword evidence="3" id="KW-0285">Flavoprotein</keyword>
<dbReference type="GO" id="GO:0004497">
    <property type="term" value="F:monooxygenase activity"/>
    <property type="evidence" value="ECO:0007669"/>
    <property type="project" value="InterPro"/>
</dbReference>
<dbReference type="AlphaFoldDB" id="A0AAE0XAW2"/>
<dbReference type="InterPro" id="IPR036188">
    <property type="entry name" value="FAD/NAD-bd_sf"/>
</dbReference>
<accession>A0AAE0XAW2</accession>
<dbReference type="InterPro" id="IPR002938">
    <property type="entry name" value="FAD-bd"/>
</dbReference>
<dbReference type="GO" id="GO:0071949">
    <property type="term" value="F:FAD binding"/>
    <property type="evidence" value="ECO:0007669"/>
    <property type="project" value="InterPro"/>
</dbReference>
<protein>
    <recommendedName>
        <fullName evidence="6">FAD-binding domain-containing protein</fullName>
    </recommendedName>
</protein>
<sequence length="458" mass="50738">MTDNKFKVIVVGGGPVGLMAAHALSQADIDFIILEYRDSAAPDVGASVALWPQALRVMGQLGLLPRLATIGTLMDRNVAMTLDGHKFKENHVVRYGIGKNHGASTQAYHRADLLQALYDSLTDADKARMLTKKQVTNITTTDDGVEVHCADGTTYRGSILIGADGIHSIVHKTMRTLALESFATTAPDKINDEHPFLAEYRCMWCSIPRQPDFLIGDFYEIHGTDMSLQCLVGRERSWRFIYERLPTPTRERVTYTQSDVEALAARAGEHAASLHCKVKDVFPTRHAAGMANLEEGVLPHWSWRRIVLVGDACHKQTPNSGLGFNNGIQDVVALVNELHRAVKAHEGGGGGVGGLDVDALGEVFARYQQVRREPLKKDMKFATMVSRMSAWRTWSSWLLDRYIFPSIPEWDMFMARRVLAKDVSACLVFDFVEAEEPFEGTVPLKHAMPSPGVKKAPV</sequence>
<evidence type="ECO:0000256" key="5">
    <source>
        <dbReference type="ARBA" id="ARBA00023002"/>
    </source>
</evidence>
<evidence type="ECO:0000256" key="1">
    <source>
        <dbReference type="ARBA" id="ARBA00001974"/>
    </source>
</evidence>
<dbReference type="InterPro" id="IPR050562">
    <property type="entry name" value="FAD_mOase_fung"/>
</dbReference>
<proteinExistence type="inferred from homology"/>
<evidence type="ECO:0000313" key="7">
    <source>
        <dbReference type="EMBL" id="KAK3689271.1"/>
    </source>
</evidence>
<comment type="caution">
    <text evidence="7">The sequence shown here is derived from an EMBL/GenBank/DDBJ whole genome shotgun (WGS) entry which is preliminary data.</text>
</comment>
<gene>
    <name evidence="7" type="ORF">B0T22DRAFT_513498</name>
</gene>
<keyword evidence="8" id="KW-1185">Reference proteome</keyword>
<dbReference type="PANTHER" id="PTHR47356:SF2">
    <property type="entry name" value="FAD-BINDING DOMAIN-CONTAINING PROTEIN-RELATED"/>
    <property type="match status" value="1"/>
</dbReference>
<name>A0AAE0XAW2_9PEZI</name>
<reference evidence="7" key="2">
    <citation type="submission" date="2023-06" db="EMBL/GenBank/DDBJ databases">
        <authorList>
            <consortium name="Lawrence Berkeley National Laboratory"/>
            <person name="Haridas S."/>
            <person name="Hensen N."/>
            <person name="Bonometti L."/>
            <person name="Westerberg I."/>
            <person name="Brannstrom I.O."/>
            <person name="Guillou S."/>
            <person name="Cros-Aarteil S."/>
            <person name="Calhoun S."/>
            <person name="Kuo A."/>
            <person name="Mondo S."/>
            <person name="Pangilinan J."/>
            <person name="Riley R."/>
            <person name="Labutti K."/>
            <person name="Andreopoulos B."/>
            <person name="Lipzen A."/>
            <person name="Chen C."/>
            <person name="Yanf M."/>
            <person name="Daum C."/>
            <person name="Ng V."/>
            <person name="Clum A."/>
            <person name="Steindorff A."/>
            <person name="Ohm R."/>
            <person name="Martin F."/>
            <person name="Silar P."/>
            <person name="Natvig D."/>
            <person name="Lalanne C."/>
            <person name="Gautier V."/>
            <person name="Ament-Velasquez S.L."/>
            <person name="Kruys A."/>
            <person name="Hutchinson M.I."/>
            <person name="Powell A.J."/>
            <person name="Barry K."/>
            <person name="Miller A.N."/>
            <person name="Grigoriev I.V."/>
            <person name="Debuchy R."/>
            <person name="Gladieux P."/>
            <person name="Thoren M.H."/>
            <person name="Johannesson H."/>
        </authorList>
    </citation>
    <scope>NUCLEOTIDE SEQUENCE</scope>
    <source>
        <strain evidence="7">CBS 314.62</strain>
    </source>
</reference>
<reference evidence="7" key="1">
    <citation type="journal article" date="2023" name="Mol. Phylogenet. Evol.">
        <title>Genome-scale phylogeny and comparative genomics of the fungal order Sordariales.</title>
        <authorList>
            <person name="Hensen N."/>
            <person name="Bonometti L."/>
            <person name="Westerberg I."/>
            <person name="Brannstrom I.O."/>
            <person name="Guillou S."/>
            <person name="Cros-Aarteil S."/>
            <person name="Calhoun S."/>
            <person name="Haridas S."/>
            <person name="Kuo A."/>
            <person name="Mondo S."/>
            <person name="Pangilinan J."/>
            <person name="Riley R."/>
            <person name="LaButti K."/>
            <person name="Andreopoulos B."/>
            <person name="Lipzen A."/>
            <person name="Chen C."/>
            <person name="Yan M."/>
            <person name="Daum C."/>
            <person name="Ng V."/>
            <person name="Clum A."/>
            <person name="Steindorff A."/>
            <person name="Ohm R.A."/>
            <person name="Martin F."/>
            <person name="Silar P."/>
            <person name="Natvig D.O."/>
            <person name="Lalanne C."/>
            <person name="Gautier V."/>
            <person name="Ament-Velasquez S.L."/>
            <person name="Kruys A."/>
            <person name="Hutchinson M.I."/>
            <person name="Powell A.J."/>
            <person name="Barry K."/>
            <person name="Miller A.N."/>
            <person name="Grigoriev I.V."/>
            <person name="Debuchy R."/>
            <person name="Gladieux P."/>
            <person name="Hiltunen Thoren M."/>
            <person name="Johannesson H."/>
        </authorList>
    </citation>
    <scope>NUCLEOTIDE SEQUENCE</scope>
    <source>
        <strain evidence="7">CBS 314.62</strain>
    </source>
</reference>
<comment type="similarity">
    <text evidence="2">Belongs to the paxM FAD-dependent monooxygenase family.</text>
</comment>
<evidence type="ECO:0000256" key="3">
    <source>
        <dbReference type="ARBA" id="ARBA00022630"/>
    </source>
</evidence>
<dbReference type="Gene3D" id="3.50.50.60">
    <property type="entry name" value="FAD/NAD(P)-binding domain"/>
    <property type="match status" value="1"/>
</dbReference>
<evidence type="ECO:0000256" key="2">
    <source>
        <dbReference type="ARBA" id="ARBA00007992"/>
    </source>
</evidence>
<dbReference type="Pfam" id="PF01494">
    <property type="entry name" value="FAD_binding_3"/>
    <property type="match status" value="1"/>
</dbReference>
<dbReference type="Proteomes" id="UP001270362">
    <property type="component" value="Unassembled WGS sequence"/>
</dbReference>
<evidence type="ECO:0000313" key="8">
    <source>
        <dbReference type="Proteomes" id="UP001270362"/>
    </source>
</evidence>
<dbReference type="SUPFAM" id="SSF51905">
    <property type="entry name" value="FAD/NAD(P)-binding domain"/>
    <property type="match status" value="1"/>
</dbReference>
<evidence type="ECO:0000259" key="6">
    <source>
        <dbReference type="Pfam" id="PF01494"/>
    </source>
</evidence>
<keyword evidence="4" id="KW-0274">FAD</keyword>
<keyword evidence="5" id="KW-0560">Oxidoreductase</keyword>
<dbReference type="PANTHER" id="PTHR47356">
    <property type="entry name" value="FAD-DEPENDENT MONOOXYGENASE ASQG-RELATED"/>
    <property type="match status" value="1"/>
</dbReference>
<organism evidence="7 8">
    <name type="scientific">Podospora appendiculata</name>
    <dbReference type="NCBI Taxonomy" id="314037"/>
    <lineage>
        <taxon>Eukaryota</taxon>
        <taxon>Fungi</taxon>
        <taxon>Dikarya</taxon>
        <taxon>Ascomycota</taxon>
        <taxon>Pezizomycotina</taxon>
        <taxon>Sordariomycetes</taxon>
        <taxon>Sordariomycetidae</taxon>
        <taxon>Sordariales</taxon>
        <taxon>Podosporaceae</taxon>
        <taxon>Podospora</taxon>
    </lineage>
</organism>
<comment type="cofactor">
    <cofactor evidence="1">
        <name>FAD</name>
        <dbReference type="ChEBI" id="CHEBI:57692"/>
    </cofactor>
</comment>
<evidence type="ECO:0000256" key="4">
    <source>
        <dbReference type="ARBA" id="ARBA00022827"/>
    </source>
</evidence>